<dbReference type="OrthoDB" id="2963168at2759"/>
<proteinExistence type="predicted"/>
<dbReference type="STRING" id="703135.A0A2A9NH87"/>
<sequence>MLALIPETLQGSKFGMEEDIDTMVNIFDKNTKPSFKSAGKSYWIKFGRVGDNDLKYGIRSGTIKLNGTDIATLFEPAVKSIIKVVEGKVKKSTIPIKVLFLVGGFATSDYLFETLQNHFTRSRISLLRPDAYLNKAVAEGAVSYYLDHTVKHRVSKYDFGIPISETFNVNNADHIARQDCAFYVAPGDRWVGGAFSVILPKNTTVSETKEYRRPYFLELSDNNVKSPWNESCSIQCYRGLEDHAPEWIDKAPNLFTPLCTVTADVSNLIRSLKPNVSKQGKTYYVLSFSVVLLFGLTELDAEIAWTENGVEKRGPATIVYDFKKDDK</sequence>
<keyword evidence="2" id="KW-1185">Reference proteome</keyword>
<dbReference type="PANTHER" id="PTHR14187:SF5">
    <property type="entry name" value="HEAT SHOCK 70 KDA PROTEIN 12A"/>
    <property type="match status" value="1"/>
</dbReference>
<reference evidence="1 2" key="1">
    <citation type="submission" date="2014-02" db="EMBL/GenBank/DDBJ databases">
        <title>Transposable element dynamics among asymbiotic and ectomycorrhizal Amanita fungi.</title>
        <authorList>
            <consortium name="DOE Joint Genome Institute"/>
            <person name="Hess J."/>
            <person name="Skrede I."/>
            <person name="Wolfe B."/>
            <person name="LaButti K."/>
            <person name="Ohm R.A."/>
            <person name="Grigoriev I.V."/>
            <person name="Pringle A."/>
        </authorList>
    </citation>
    <scope>NUCLEOTIDE SEQUENCE [LARGE SCALE GENOMIC DNA]</scope>
    <source>
        <strain evidence="1 2">SKay4041</strain>
    </source>
</reference>
<name>A0A2A9NH87_9AGAR</name>
<dbReference type="EMBL" id="KZ302140">
    <property type="protein sequence ID" value="PFH47023.1"/>
    <property type="molecule type" value="Genomic_DNA"/>
</dbReference>
<evidence type="ECO:0000313" key="1">
    <source>
        <dbReference type="EMBL" id="PFH47023.1"/>
    </source>
</evidence>
<dbReference type="SUPFAM" id="SSF53067">
    <property type="entry name" value="Actin-like ATPase domain"/>
    <property type="match status" value="1"/>
</dbReference>
<accession>A0A2A9NH87</accession>
<dbReference type="InterPro" id="IPR043129">
    <property type="entry name" value="ATPase_NBD"/>
</dbReference>
<organism evidence="1 2">
    <name type="scientific">Amanita thiersii Skay4041</name>
    <dbReference type="NCBI Taxonomy" id="703135"/>
    <lineage>
        <taxon>Eukaryota</taxon>
        <taxon>Fungi</taxon>
        <taxon>Dikarya</taxon>
        <taxon>Basidiomycota</taxon>
        <taxon>Agaricomycotina</taxon>
        <taxon>Agaricomycetes</taxon>
        <taxon>Agaricomycetidae</taxon>
        <taxon>Agaricales</taxon>
        <taxon>Pluteineae</taxon>
        <taxon>Amanitaceae</taxon>
        <taxon>Amanita</taxon>
    </lineage>
</organism>
<protein>
    <submittedName>
        <fullName evidence="1">Uncharacterized protein</fullName>
    </submittedName>
</protein>
<dbReference type="Proteomes" id="UP000242287">
    <property type="component" value="Unassembled WGS sequence"/>
</dbReference>
<gene>
    <name evidence="1" type="ORF">AMATHDRAFT_43201</name>
</gene>
<evidence type="ECO:0000313" key="2">
    <source>
        <dbReference type="Proteomes" id="UP000242287"/>
    </source>
</evidence>
<dbReference type="AlphaFoldDB" id="A0A2A9NH87"/>
<dbReference type="PANTHER" id="PTHR14187">
    <property type="entry name" value="ALPHA KINASE/ELONGATION FACTOR 2 KINASE"/>
    <property type="match status" value="1"/>
</dbReference>